<evidence type="ECO:0000313" key="3">
    <source>
        <dbReference type="Proteomes" id="UP000028999"/>
    </source>
</evidence>
<dbReference type="PaxDb" id="3708-A0A078FD81"/>
<feature type="signal peptide" evidence="1">
    <location>
        <begin position="1"/>
        <end position="24"/>
    </location>
</feature>
<dbReference type="AlphaFoldDB" id="A0A078FD81"/>
<sequence>MEKATIIFVIVLLISSYMIMRSEGQFRCNKAEDCDPRGCRGYTHVICKEHKCTCAHGAVIGDQCLGVRDCILDGCPPNNHIICQFDVCTCVPS</sequence>
<organism evidence="2 3">
    <name type="scientific">Brassica napus</name>
    <name type="common">Rape</name>
    <dbReference type="NCBI Taxonomy" id="3708"/>
    <lineage>
        <taxon>Eukaryota</taxon>
        <taxon>Viridiplantae</taxon>
        <taxon>Streptophyta</taxon>
        <taxon>Embryophyta</taxon>
        <taxon>Tracheophyta</taxon>
        <taxon>Spermatophyta</taxon>
        <taxon>Magnoliopsida</taxon>
        <taxon>eudicotyledons</taxon>
        <taxon>Gunneridae</taxon>
        <taxon>Pentapetalae</taxon>
        <taxon>rosids</taxon>
        <taxon>malvids</taxon>
        <taxon>Brassicales</taxon>
        <taxon>Brassicaceae</taxon>
        <taxon>Brassiceae</taxon>
        <taxon>Brassica</taxon>
    </lineage>
</organism>
<dbReference type="Gramene" id="CDY11281">
    <property type="protein sequence ID" value="CDY11281"/>
    <property type="gene ID" value="GSBRNA2T00049314001"/>
</dbReference>
<dbReference type="EMBL" id="LK032010">
    <property type="protein sequence ID" value="CDY11281.1"/>
    <property type="molecule type" value="Genomic_DNA"/>
</dbReference>
<dbReference type="OMA" id="HECTCAH"/>
<proteinExistence type="predicted"/>
<dbReference type="Proteomes" id="UP000028999">
    <property type="component" value="Unassembled WGS sequence"/>
</dbReference>
<name>A0A078FD81_BRANA</name>
<gene>
    <name evidence="2" type="primary">BnaA03g01170D</name>
    <name evidence="2" type="ORF">GSBRNA2T00049314001</name>
</gene>
<evidence type="ECO:0000313" key="2">
    <source>
        <dbReference type="EMBL" id="CDY11281.1"/>
    </source>
</evidence>
<feature type="chain" id="PRO_5044539353" evidence="1">
    <location>
        <begin position="25"/>
        <end position="93"/>
    </location>
</feature>
<keyword evidence="3" id="KW-1185">Reference proteome</keyword>
<keyword evidence="1" id="KW-0732">Signal</keyword>
<accession>A0A078FD81</accession>
<evidence type="ECO:0000256" key="1">
    <source>
        <dbReference type="SAM" id="SignalP"/>
    </source>
</evidence>
<protein>
    <submittedName>
        <fullName evidence="2">BnaA03g01170D protein</fullName>
    </submittedName>
</protein>
<reference evidence="2 3" key="1">
    <citation type="journal article" date="2014" name="Science">
        <title>Plant genetics. Early allopolyploid evolution in the post-Neolithic Brassica napus oilseed genome.</title>
        <authorList>
            <person name="Chalhoub B."/>
            <person name="Denoeud F."/>
            <person name="Liu S."/>
            <person name="Parkin I.A."/>
            <person name="Tang H."/>
            <person name="Wang X."/>
            <person name="Chiquet J."/>
            <person name="Belcram H."/>
            <person name="Tong C."/>
            <person name="Samans B."/>
            <person name="Correa M."/>
            <person name="Da Silva C."/>
            <person name="Just J."/>
            <person name="Falentin C."/>
            <person name="Koh C.S."/>
            <person name="Le Clainche I."/>
            <person name="Bernard M."/>
            <person name="Bento P."/>
            <person name="Noel B."/>
            <person name="Labadie K."/>
            <person name="Alberti A."/>
            <person name="Charles M."/>
            <person name="Arnaud D."/>
            <person name="Guo H."/>
            <person name="Daviaud C."/>
            <person name="Alamery S."/>
            <person name="Jabbari K."/>
            <person name="Zhao M."/>
            <person name="Edger P.P."/>
            <person name="Chelaifa H."/>
            <person name="Tack D."/>
            <person name="Lassalle G."/>
            <person name="Mestiri I."/>
            <person name="Schnel N."/>
            <person name="Le Paslier M.C."/>
            <person name="Fan G."/>
            <person name="Renault V."/>
            <person name="Bayer P.E."/>
            <person name="Golicz A.A."/>
            <person name="Manoli S."/>
            <person name="Lee T.H."/>
            <person name="Thi V.H."/>
            <person name="Chalabi S."/>
            <person name="Hu Q."/>
            <person name="Fan C."/>
            <person name="Tollenaere R."/>
            <person name="Lu Y."/>
            <person name="Battail C."/>
            <person name="Shen J."/>
            <person name="Sidebottom C.H."/>
            <person name="Wang X."/>
            <person name="Canaguier A."/>
            <person name="Chauveau A."/>
            <person name="Berard A."/>
            <person name="Deniot G."/>
            <person name="Guan M."/>
            <person name="Liu Z."/>
            <person name="Sun F."/>
            <person name="Lim Y.P."/>
            <person name="Lyons E."/>
            <person name="Town C.D."/>
            <person name="Bancroft I."/>
            <person name="Wang X."/>
            <person name="Meng J."/>
            <person name="Ma J."/>
            <person name="Pires J.C."/>
            <person name="King G.J."/>
            <person name="Brunel D."/>
            <person name="Delourme R."/>
            <person name="Renard M."/>
            <person name="Aury J.M."/>
            <person name="Adams K.L."/>
            <person name="Batley J."/>
            <person name="Snowdon R.J."/>
            <person name="Tost J."/>
            <person name="Edwards D."/>
            <person name="Zhou Y."/>
            <person name="Hua W."/>
            <person name="Sharpe A.G."/>
            <person name="Paterson A.H."/>
            <person name="Guan C."/>
            <person name="Wincker P."/>
        </authorList>
    </citation>
    <scope>NUCLEOTIDE SEQUENCE [LARGE SCALE GENOMIC DNA]</scope>
    <source>
        <strain evidence="3">cv. Darmor-bzh</strain>
    </source>
</reference>
<dbReference type="OrthoDB" id="1049366at2759"/>